<dbReference type="OrthoDB" id="7933680at2"/>
<comment type="caution">
    <text evidence="2">The sequence shown here is derived from an EMBL/GenBank/DDBJ whole genome shotgun (WGS) entry which is preliminary data.</text>
</comment>
<organism evidence="2 3">
    <name type="scientific">Phreatobacter oligotrophus</name>
    <dbReference type="NCBI Taxonomy" id="1122261"/>
    <lineage>
        <taxon>Bacteria</taxon>
        <taxon>Pseudomonadati</taxon>
        <taxon>Pseudomonadota</taxon>
        <taxon>Alphaproteobacteria</taxon>
        <taxon>Hyphomicrobiales</taxon>
        <taxon>Phreatobacteraceae</taxon>
        <taxon>Phreatobacter</taxon>
    </lineage>
</organism>
<reference evidence="2 3" key="1">
    <citation type="submission" date="2018-04" db="EMBL/GenBank/DDBJ databases">
        <title>Genomic Encyclopedia of Archaeal and Bacterial Type Strains, Phase II (KMG-II): from individual species to whole genera.</title>
        <authorList>
            <person name="Goeker M."/>
        </authorList>
    </citation>
    <scope>NUCLEOTIDE SEQUENCE [LARGE SCALE GENOMIC DNA]</scope>
    <source>
        <strain evidence="2 3">DSM 25521</strain>
    </source>
</reference>
<protein>
    <recommendedName>
        <fullName evidence="4">DUF5666 domain-containing protein</fullName>
    </recommendedName>
</protein>
<evidence type="ECO:0000256" key="1">
    <source>
        <dbReference type="SAM" id="SignalP"/>
    </source>
</evidence>
<dbReference type="AlphaFoldDB" id="A0A2T4ZHZ4"/>
<keyword evidence="3" id="KW-1185">Reference proteome</keyword>
<keyword evidence="1" id="KW-0732">Signal</keyword>
<name>A0A2T4ZHZ4_9HYPH</name>
<feature type="chain" id="PRO_5015536491" description="DUF5666 domain-containing protein" evidence="1">
    <location>
        <begin position="22"/>
        <end position="122"/>
    </location>
</feature>
<accession>A0A2T4ZHZ4</accession>
<evidence type="ECO:0000313" key="3">
    <source>
        <dbReference type="Proteomes" id="UP000241808"/>
    </source>
</evidence>
<proteinExistence type="predicted"/>
<sequence>MKTTFIAAALALAIATGAALAQARGPNGGMVGGPADHQVELVVAPAEISVYLLHDGKVSTVEGSAVRAVVQDSGRTINVALAASGPNRLVGRLEAPLASGARVVISGRDNHNHSISARFVVP</sequence>
<dbReference type="RefSeq" id="WP_108174065.1">
    <property type="nucleotide sequence ID" value="NZ_PZZL01000001.1"/>
</dbReference>
<gene>
    <name evidence="2" type="ORF">C8P69_101275</name>
</gene>
<dbReference type="Proteomes" id="UP000241808">
    <property type="component" value="Unassembled WGS sequence"/>
</dbReference>
<evidence type="ECO:0000313" key="2">
    <source>
        <dbReference type="EMBL" id="PTM61605.1"/>
    </source>
</evidence>
<feature type="signal peptide" evidence="1">
    <location>
        <begin position="1"/>
        <end position="21"/>
    </location>
</feature>
<dbReference type="EMBL" id="PZZL01000001">
    <property type="protein sequence ID" value="PTM61605.1"/>
    <property type="molecule type" value="Genomic_DNA"/>
</dbReference>
<evidence type="ECO:0008006" key="4">
    <source>
        <dbReference type="Google" id="ProtNLM"/>
    </source>
</evidence>